<evidence type="ECO:0000256" key="5">
    <source>
        <dbReference type="SAM" id="Phobius"/>
    </source>
</evidence>
<name>A0A5N4B3Q6_PHOPY</name>
<keyword evidence="4 5" id="KW-0472">Membrane</keyword>
<accession>A0A5N4B3Q6</accession>
<evidence type="ECO:0000256" key="2">
    <source>
        <dbReference type="ARBA" id="ARBA00022692"/>
    </source>
</evidence>
<feature type="transmembrane region" description="Helical" evidence="5">
    <location>
        <begin position="17"/>
        <end position="35"/>
    </location>
</feature>
<dbReference type="GO" id="GO:0022857">
    <property type="term" value="F:transmembrane transporter activity"/>
    <property type="evidence" value="ECO:0007669"/>
    <property type="project" value="TreeGrafter"/>
</dbReference>
<evidence type="ECO:0000313" key="6">
    <source>
        <dbReference type="EMBL" id="KAB0804184.1"/>
    </source>
</evidence>
<dbReference type="PANTHER" id="PTHR23507:SF1">
    <property type="entry name" value="FI18259P1-RELATED"/>
    <property type="match status" value="1"/>
</dbReference>
<feature type="transmembrane region" description="Helical" evidence="5">
    <location>
        <begin position="55"/>
        <end position="75"/>
    </location>
</feature>
<organism evidence="6 7">
    <name type="scientific">Photinus pyralis</name>
    <name type="common">Common eastern firefly</name>
    <name type="synonym">Lampyris pyralis</name>
    <dbReference type="NCBI Taxonomy" id="7054"/>
    <lineage>
        <taxon>Eukaryota</taxon>
        <taxon>Metazoa</taxon>
        <taxon>Ecdysozoa</taxon>
        <taxon>Arthropoda</taxon>
        <taxon>Hexapoda</taxon>
        <taxon>Insecta</taxon>
        <taxon>Pterygota</taxon>
        <taxon>Neoptera</taxon>
        <taxon>Endopterygota</taxon>
        <taxon>Coleoptera</taxon>
        <taxon>Polyphaga</taxon>
        <taxon>Elateriformia</taxon>
        <taxon>Elateroidea</taxon>
        <taxon>Lampyridae</taxon>
        <taxon>Lampyrinae</taxon>
        <taxon>Photinus</taxon>
    </lineage>
</organism>
<reference evidence="6 7" key="1">
    <citation type="journal article" date="2018" name="Elife">
        <title>Firefly genomes illuminate parallel origins of bioluminescence in beetles.</title>
        <authorList>
            <person name="Fallon T.R."/>
            <person name="Lower S.E."/>
            <person name="Chang C.H."/>
            <person name="Bessho-Uehara M."/>
            <person name="Martin G.J."/>
            <person name="Bewick A.J."/>
            <person name="Behringer M."/>
            <person name="Debat H.J."/>
            <person name="Wong I."/>
            <person name="Day J.C."/>
            <person name="Suvorov A."/>
            <person name="Silva C.J."/>
            <person name="Stanger-Hall K.F."/>
            <person name="Hall D.W."/>
            <person name="Schmitz R.J."/>
            <person name="Nelson D.R."/>
            <person name="Lewis S.M."/>
            <person name="Shigenobu S."/>
            <person name="Bybee S.M."/>
            <person name="Larracuente A.M."/>
            <person name="Oba Y."/>
            <person name="Weng J.K."/>
        </authorList>
    </citation>
    <scope>NUCLEOTIDE SEQUENCE [LARGE SCALE GENOMIC DNA]</scope>
    <source>
        <strain evidence="6">1611_PpyrPB1</strain>
        <tissue evidence="6">Whole body</tissue>
    </source>
</reference>
<evidence type="ECO:0000256" key="4">
    <source>
        <dbReference type="ARBA" id="ARBA00023136"/>
    </source>
</evidence>
<comment type="subcellular location">
    <subcellularLocation>
        <location evidence="1">Membrane</location>
        <topology evidence="1">Multi-pass membrane protein</topology>
    </subcellularLocation>
</comment>
<dbReference type="PROSITE" id="PS51257">
    <property type="entry name" value="PROKAR_LIPOPROTEIN"/>
    <property type="match status" value="1"/>
</dbReference>
<dbReference type="PANTHER" id="PTHR23507">
    <property type="entry name" value="ZGC:174356"/>
    <property type="match status" value="1"/>
</dbReference>
<proteinExistence type="predicted"/>
<protein>
    <submittedName>
        <fullName evidence="6">Uncharacterized protein</fullName>
    </submittedName>
</protein>
<comment type="caution">
    <text evidence="6">The sequence shown here is derived from an EMBL/GenBank/DDBJ whole genome shotgun (WGS) entry which is preliminary data.</text>
</comment>
<dbReference type="EMBL" id="VVIM01000001">
    <property type="protein sequence ID" value="KAB0804184.1"/>
    <property type="molecule type" value="Genomic_DNA"/>
</dbReference>
<dbReference type="Gene3D" id="1.20.1250.20">
    <property type="entry name" value="MFS general substrate transporter like domains"/>
    <property type="match status" value="1"/>
</dbReference>
<evidence type="ECO:0000256" key="1">
    <source>
        <dbReference type="ARBA" id="ARBA00004141"/>
    </source>
</evidence>
<keyword evidence="3 5" id="KW-1133">Transmembrane helix</keyword>
<dbReference type="GO" id="GO:0016020">
    <property type="term" value="C:membrane"/>
    <property type="evidence" value="ECO:0007669"/>
    <property type="project" value="UniProtKB-SubCell"/>
</dbReference>
<dbReference type="InterPro" id="IPR036259">
    <property type="entry name" value="MFS_trans_sf"/>
</dbReference>
<gene>
    <name evidence="6" type="ORF">PPYR_01154</name>
</gene>
<keyword evidence="2 5" id="KW-0812">Transmembrane</keyword>
<dbReference type="AlphaFoldDB" id="A0A5N4B3Q6"/>
<sequence length="112" mass="12243">MSRILGGIGYALSPTVIWFYACTLLDVVNGTAFIVSRSMATKLVTESNMGKVNSLFGVIEALSALACTPAYSAFYRVTIEIFPGAFNILGVIVTLPAILIYIWLYIRRDVRA</sequence>
<dbReference type="SUPFAM" id="SSF103473">
    <property type="entry name" value="MFS general substrate transporter"/>
    <property type="match status" value="1"/>
</dbReference>
<evidence type="ECO:0000256" key="3">
    <source>
        <dbReference type="ARBA" id="ARBA00022989"/>
    </source>
</evidence>
<evidence type="ECO:0000313" key="7">
    <source>
        <dbReference type="Proteomes" id="UP000327044"/>
    </source>
</evidence>
<dbReference type="InParanoid" id="A0A5N4B3Q6"/>
<dbReference type="Proteomes" id="UP000327044">
    <property type="component" value="Unassembled WGS sequence"/>
</dbReference>
<keyword evidence="7" id="KW-1185">Reference proteome</keyword>
<feature type="transmembrane region" description="Helical" evidence="5">
    <location>
        <begin position="81"/>
        <end position="106"/>
    </location>
</feature>